<dbReference type="SUPFAM" id="SSF75217">
    <property type="entry name" value="alpha/beta knot"/>
    <property type="match status" value="1"/>
</dbReference>
<dbReference type="GeneID" id="105426612"/>
<organism evidence="4 5">
    <name type="scientific">Pogonomyrmex barbatus</name>
    <name type="common">red harvester ant</name>
    <dbReference type="NCBI Taxonomy" id="144034"/>
    <lineage>
        <taxon>Eukaryota</taxon>
        <taxon>Metazoa</taxon>
        <taxon>Ecdysozoa</taxon>
        <taxon>Arthropoda</taxon>
        <taxon>Hexapoda</taxon>
        <taxon>Insecta</taxon>
        <taxon>Pterygota</taxon>
        <taxon>Neoptera</taxon>
        <taxon>Endopterygota</taxon>
        <taxon>Hymenoptera</taxon>
        <taxon>Apocrita</taxon>
        <taxon>Aculeata</taxon>
        <taxon>Formicoidea</taxon>
        <taxon>Formicidae</taxon>
        <taxon>Myrmicinae</taxon>
        <taxon>Pogonomyrmex</taxon>
    </lineage>
</organism>
<dbReference type="Pfam" id="PF00588">
    <property type="entry name" value="SpoU_methylase"/>
    <property type="match status" value="1"/>
</dbReference>
<keyword evidence="2" id="KW-0808">Transferase</keyword>
<dbReference type="Proteomes" id="UP000504615">
    <property type="component" value="Unplaced"/>
</dbReference>
<dbReference type="AlphaFoldDB" id="A0A6I9WWA3"/>
<dbReference type="InterPro" id="IPR029028">
    <property type="entry name" value="Alpha/beta_knot_MTases"/>
</dbReference>
<proteinExistence type="predicted"/>
<dbReference type="GO" id="GO:0003723">
    <property type="term" value="F:RNA binding"/>
    <property type="evidence" value="ECO:0007669"/>
    <property type="project" value="InterPro"/>
</dbReference>
<dbReference type="PANTHER" id="PTHR12029">
    <property type="entry name" value="RNA METHYLTRANSFERASE"/>
    <property type="match status" value="1"/>
</dbReference>
<dbReference type="InterPro" id="IPR001537">
    <property type="entry name" value="SpoU_MeTrfase"/>
</dbReference>
<evidence type="ECO:0000313" key="5">
    <source>
        <dbReference type="RefSeq" id="XP_011636209.1"/>
    </source>
</evidence>
<sequence length="341" mass="39706">MISLASIAYHVAKLLSDDNQKIFIETALPYVERCCLEQQFNARIHNQFILKHLYELMKSIYGDKSVSKYKYIYQIAVTSLHRNSIESSIRIQDDFYLSHFHPINYYSLQTIFYEFPRLTNMNFDEWISPDVFKMLMFNRSDKHPLRLYNKNSLLSDTKSSVDLTKSFADLDDVSGMIKELIYTLDIELQKGLIIIASFADQPSNLDDIAKMCRTYKIKTLIVMNTDCVKNEELEYLSVSADKWLNIIQVEPRELQKFLLDRKNAGWSLIGIERTIHSVDIKTTPLEKKTIFILGNEKNGIPVNFIPLFDKCVEILQVNTKCPLSVHFTTAICIYQYIKQTS</sequence>
<dbReference type="OrthoDB" id="241340at2759"/>
<keyword evidence="1 5" id="KW-0489">Methyltransferase</keyword>
<evidence type="ECO:0000256" key="1">
    <source>
        <dbReference type="ARBA" id="ARBA00022603"/>
    </source>
</evidence>
<dbReference type="KEGG" id="pbar:105426612"/>
<dbReference type="PANTHER" id="PTHR12029:SF11">
    <property type="entry name" value="METHYLTRANSFERASE TARBP1-RELATED"/>
    <property type="match status" value="1"/>
</dbReference>
<evidence type="ECO:0000259" key="3">
    <source>
        <dbReference type="Pfam" id="PF00588"/>
    </source>
</evidence>
<dbReference type="Gene3D" id="3.40.1280.10">
    <property type="match status" value="1"/>
</dbReference>
<evidence type="ECO:0000313" key="4">
    <source>
        <dbReference type="Proteomes" id="UP000504615"/>
    </source>
</evidence>
<reference evidence="5" key="1">
    <citation type="submission" date="2025-08" db="UniProtKB">
        <authorList>
            <consortium name="RefSeq"/>
        </authorList>
    </citation>
    <scope>IDENTIFICATION</scope>
</reference>
<gene>
    <name evidence="5" type="primary">LOC105426612</name>
</gene>
<dbReference type="GO" id="GO:0030488">
    <property type="term" value="P:tRNA methylation"/>
    <property type="evidence" value="ECO:0007669"/>
    <property type="project" value="TreeGrafter"/>
</dbReference>
<keyword evidence="4" id="KW-1185">Reference proteome</keyword>
<dbReference type="GO" id="GO:0016423">
    <property type="term" value="F:tRNA (guanine) methyltransferase activity"/>
    <property type="evidence" value="ECO:0007669"/>
    <property type="project" value="TreeGrafter"/>
</dbReference>
<protein>
    <submittedName>
        <fullName evidence="5">Probable methyltransferase TARBP1</fullName>
    </submittedName>
</protein>
<dbReference type="RefSeq" id="XP_011636209.1">
    <property type="nucleotide sequence ID" value="XM_011637907.2"/>
</dbReference>
<accession>A0A6I9WWA3</accession>
<name>A0A6I9WWA3_9HYME</name>
<dbReference type="InterPro" id="IPR029026">
    <property type="entry name" value="tRNA_m1G_MTases_N"/>
</dbReference>
<feature type="domain" description="tRNA/rRNA methyltransferase SpoU type" evidence="3">
    <location>
        <begin position="192"/>
        <end position="334"/>
    </location>
</feature>
<evidence type="ECO:0000256" key="2">
    <source>
        <dbReference type="ARBA" id="ARBA00022679"/>
    </source>
</evidence>
<dbReference type="InterPro" id="IPR045330">
    <property type="entry name" value="TRM3/TARBP1"/>
</dbReference>